<dbReference type="InterPro" id="IPR011009">
    <property type="entry name" value="Kinase-like_dom_sf"/>
</dbReference>
<feature type="signal peptide" evidence="21">
    <location>
        <begin position="1"/>
        <end position="21"/>
    </location>
</feature>
<evidence type="ECO:0000256" key="5">
    <source>
        <dbReference type="ARBA" id="ARBA00022614"/>
    </source>
</evidence>
<feature type="region of interest" description="Disordered" evidence="19">
    <location>
        <begin position="559"/>
        <end position="583"/>
    </location>
</feature>
<feature type="domain" description="Protein kinase" evidence="22">
    <location>
        <begin position="604"/>
        <end position="886"/>
    </location>
</feature>
<dbReference type="GO" id="GO:0005524">
    <property type="term" value="F:ATP binding"/>
    <property type="evidence" value="ECO:0007669"/>
    <property type="project" value="UniProtKB-UniRule"/>
</dbReference>
<dbReference type="InterPro" id="IPR017441">
    <property type="entry name" value="Protein_kinase_ATP_BS"/>
</dbReference>
<dbReference type="Gramene" id="TraesKAR1B01G0018170.1">
    <property type="protein sequence ID" value="cds.TraesKAR1B01G0018170.1"/>
    <property type="gene ID" value="TraesKAR1B01G0018170"/>
</dbReference>
<evidence type="ECO:0000256" key="12">
    <source>
        <dbReference type="ARBA" id="ARBA00022840"/>
    </source>
</evidence>
<keyword evidence="24" id="KW-1185">Reference proteome</keyword>
<dbReference type="Gramene" id="TraesNOR1B03G00194820.1">
    <property type="protein sequence ID" value="TraesNOR1B03G00194820.1"/>
    <property type="gene ID" value="TraesNOR1B03G00194820"/>
</dbReference>
<evidence type="ECO:0000256" key="10">
    <source>
        <dbReference type="ARBA" id="ARBA00022741"/>
    </source>
</evidence>
<dbReference type="FunFam" id="1.10.510.10:FF:000146">
    <property type="entry name" value="LRR receptor-like serine/threonine-protein kinase IOS1"/>
    <property type="match status" value="1"/>
</dbReference>
<feature type="compositionally biased region" description="Polar residues" evidence="19">
    <location>
        <begin position="559"/>
        <end position="569"/>
    </location>
</feature>
<dbReference type="OrthoDB" id="2017114at2759"/>
<evidence type="ECO:0000256" key="16">
    <source>
        <dbReference type="ARBA" id="ARBA00047899"/>
    </source>
</evidence>
<dbReference type="Pfam" id="PF07714">
    <property type="entry name" value="PK_Tyr_Ser-Thr"/>
    <property type="match status" value="1"/>
</dbReference>
<dbReference type="GO" id="GO:0004674">
    <property type="term" value="F:protein serine/threonine kinase activity"/>
    <property type="evidence" value="ECO:0007669"/>
    <property type="project" value="UniProtKB-KW"/>
</dbReference>
<evidence type="ECO:0000256" key="9">
    <source>
        <dbReference type="ARBA" id="ARBA00022737"/>
    </source>
</evidence>
<dbReference type="Gene3D" id="3.80.10.10">
    <property type="entry name" value="Ribonuclease Inhibitor"/>
    <property type="match status" value="1"/>
</dbReference>
<evidence type="ECO:0000256" key="7">
    <source>
        <dbReference type="ARBA" id="ARBA00022692"/>
    </source>
</evidence>
<protein>
    <recommendedName>
        <fullName evidence="2">non-specific serine/threonine protein kinase</fullName>
        <ecNumber evidence="2">2.7.11.1</ecNumber>
    </recommendedName>
</protein>
<keyword evidence="8 21" id="KW-0732">Signal</keyword>
<keyword evidence="15" id="KW-0675">Receptor</keyword>
<dbReference type="InterPro" id="IPR032675">
    <property type="entry name" value="LRR_dom_sf"/>
</dbReference>
<dbReference type="Gramene" id="TraesCS1B02G039800.1">
    <property type="protein sequence ID" value="TraesCS1B02G039800.1"/>
    <property type="gene ID" value="TraesCS1B02G039800"/>
</dbReference>
<feature type="transmembrane region" description="Helical" evidence="20">
    <location>
        <begin position="526"/>
        <end position="551"/>
    </location>
</feature>
<evidence type="ECO:0000256" key="8">
    <source>
        <dbReference type="ARBA" id="ARBA00022729"/>
    </source>
</evidence>
<evidence type="ECO:0000256" key="18">
    <source>
        <dbReference type="PROSITE-ProRule" id="PRU10141"/>
    </source>
</evidence>
<sequence length="934" mass="103731">MAPRWWLLILFLGCSVLQASSQPNSRGFISIDCGLMGEESYVDDETNLLYVSDAGFTDTGTPYNISAEYFRPWRSRNVRSLRSFPDGARNCYTLRSLVSGLKYLFRATFLYGNYDGLNKPPASFDLYIGVNFWTVVNMSWWGSDQDNKAEVEAIVVVPHDLVQVCLVNTGGGTPFISGLELRPLKMSLYPQATAELGLFMRSRRNFAAINETIIRFPDDPYDRLWYPRSDATMWTERSTTERVDGFDSGSFEAPMAVLQTAITPLNASGSINFGWDTEPQPNNPSPGYLAVFYFAELQVLDGNASRQFYINLNDELWHNRAVKPEYLSRINLYNEFPSPRQNHYDISIKATANSTLPPIINAYEVFSVITTTNVGTESQDASAAMAIKAKYKVHKNWMGDPCFPKTMTWDSLNCSYATASPPRITSINLSSSGLNGDISSSFANLKALEYLNLSNNNLTGSIPDSLSQLQSLTDIDLSNNQLNGSIPSGLLKRIQDGSLNIRHGNNPNLCIGDNSCQLAAKRKSKLAIYIVVPLLVIVVIVSVAALVLFSLRRRKQQQGSMNNMATIKPQNEEEMPTSHGGANDSLRLVENRRFTYKELEVITNGFERVLGKGGFGRVYDGFLEDGTQVAVKLRSHSSNQGIKEFLTEAQILTRIHHKNLVNMIGYCKDGEYTALVCEHMSQGTLQEHIAGSNQSLPWRQRLRIALESAHGLEYLHKGCNPPIIHRDVKATNILLNARMEAKVADFGMSKAFDHHNGNYISTNTIVGTPGYVDPEYQATVKPRTKSDVYSFGVVLLELVTGKPAILSDPEPMNIIHWVQQRLARGNIKGVVDARMHGSYNVNGVWKVAEIALKCTAQTSTQRPTMADVVAQLQECVELEERTHDFDNGGSKNGYSSWNYNAYASGQSTDVSKKAGFGTELRMPTVGLGLAPTTR</sequence>
<evidence type="ECO:0000256" key="21">
    <source>
        <dbReference type="SAM" id="SignalP"/>
    </source>
</evidence>
<dbReference type="FunFam" id="3.30.200.20:FF:000178">
    <property type="entry name" value="serine/threonine-protein kinase PBS1-like"/>
    <property type="match status" value="1"/>
</dbReference>
<dbReference type="PANTHER" id="PTHR45631">
    <property type="entry name" value="OS07G0107800 PROTEIN-RELATED"/>
    <property type="match status" value="1"/>
</dbReference>
<dbReference type="InterPro" id="IPR008271">
    <property type="entry name" value="Ser/Thr_kinase_AS"/>
</dbReference>
<name>A0A3B5YQV2_WHEAT</name>
<dbReference type="PANTHER" id="PTHR45631:SF199">
    <property type="entry name" value="PROTEIN KINASE DOMAIN-CONTAINING PROTEIN"/>
    <property type="match status" value="1"/>
</dbReference>
<keyword evidence="6" id="KW-0808">Transferase</keyword>
<dbReference type="FunFam" id="3.80.10.10:FF:000129">
    <property type="entry name" value="Leucine-rich repeat receptor-like kinase"/>
    <property type="match status" value="1"/>
</dbReference>
<evidence type="ECO:0000256" key="4">
    <source>
        <dbReference type="ARBA" id="ARBA00022553"/>
    </source>
</evidence>
<evidence type="ECO:0000256" key="15">
    <source>
        <dbReference type="ARBA" id="ARBA00023170"/>
    </source>
</evidence>
<accession>A0A3B5YQV2</accession>
<dbReference type="Gramene" id="TraesWEE_scaffold_015004_01G000100.1">
    <property type="protein sequence ID" value="TraesWEE_scaffold_015004_01G000100.1"/>
    <property type="gene ID" value="TraesWEE_scaffold_015004_01G000100"/>
</dbReference>
<keyword evidence="11" id="KW-0418">Kinase</keyword>
<dbReference type="Pfam" id="PF13855">
    <property type="entry name" value="LRR_8"/>
    <property type="match status" value="1"/>
</dbReference>
<feature type="binding site" evidence="18">
    <location>
        <position position="632"/>
    </location>
    <ligand>
        <name>ATP</name>
        <dbReference type="ChEBI" id="CHEBI:30616"/>
    </ligand>
</feature>
<evidence type="ECO:0000256" key="20">
    <source>
        <dbReference type="SAM" id="Phobius"/>
    </source>
</evidence>
<dbReference type="Gramene" id="TraesLAC1B03G00196470.1">
    <property type="protein sequence ID" value="TraesLAC1B03G00196470.1"/>
    <property type="gene ID" value="TraesLAC1B03G00196470"/>
</dbReference>
<keyword evidence="5" id="KW-0433">Leucine-rich repeat</keyword>
<comment type="catalytic activity">
    <reaction evidence="16">
        <text>L-threonyl-[protein] + ATP = O-phospho-L-threonyl-[protein] + ADP + H(+)</text>
        <dbReference type="Rhea" id="RHEA:46608"/>
        <dbReference type="Rhea" id="RHEA-COMP:11060"/>
        <dbReference type="Rhea" id="RHEA-COMP:11605"/>
        <dbReference type="ChEBI" id="CHEBI:15378"/>
        <dbReference type="ChEBI" id="CHEBI:30013"/>
        <dbReference type="ChEBI" id="CHEBI:30616"/>
        <dbReference type="ChEBI" id="CHEBI:61977"/>
        <dbReference type="ChEBI" id="CHEBI:456216"/>
        <dbReference type="EC" id="2.7.11.1"/>
    </reaction>
</comment>
<dbReference type="PROSITE" id="PS51450">
    <property type="entry name" value="LRR"/>
    <property type="match status" value="1"/>
</dbReference>
<dbReference type="GO" id="GO:0005886">
    <property type="term" value="C:plasma membrane"/>
    <property type="evidence" value="ECO:0007669"/>
    <property type="project" value="UniProtKB-SubCell"/>
</dbReference>
<keyword evidence="9" id="KW-0677">Repeat</keyword>
<dbReference type="Gene3D" id="3.30.200.20">
    <property type="entry name" value="Phosphorylase Kinase, domain 1"/>
    <property type="match status" value="1"/>
</dbReference>
<evidence type="ECO:0000256" key="17">
    <source>
        <dbReference type="ARBA" id="ARBA00048679"/>
    </source>
</evidence>
<dbReference type="PROSITE" id="PS00108">
    <property type="entry name" value="PROTEIN_KINASE_ST"/>
    <property type="match status" value="1"/>
</dbReference>
<dbReference type="SMART" id="SM00220">
    <property type="entry name" value="S_TKc"/>
    <property type="match status" value="1"/>
</dbReference>
<evidence type="ECO:0000256" key="3">
    <source>
        <dbReference type="ARBA" id="ARBA00022527"/>
    </source>
</evidence>
<keyword evidence="12 18" id="KW-0067">ATP-binding</keyword>
<dbReference type="PRINTS" id="PR00019">
    <property type="entry name" value="LEURICHRPT"/>
</dbReference>
<dbReference type="InterPro" id="IPR001245">
    <property type="entry name" value="Ser-Thr/Tyr_kinase_cat_dom"/>
</dbReference>
<comment type="subcellular location">
    <subcellularLocation>
        <location evidence="1">Cell membrane</location>
        <topology evidence="1">Single-pass membrane protein</topology>
    </subcellularLocation>
</comment>
<dbReference type="STRING" id="4565.A0A3B5YQV2"/>
<dbReference type="OMA" id="NNGGDKH"/>
<keyword evidence="13 20" id="KW-1133">Transmembrane helix</keyword>
<dbReference type="AlphaFoldDB" id="A0A3B5YQV2"/>
<dbReference type="InterPro" id="IPR001611">
    <property type="entry name" value="Leu-rich_rpt"/>
</dbReference>
<evidence type="ECO:0000256" key="2">
    <source>
        <dbReference type="ARBA" id="ARBA00012513"/>
    </source>
</evidence>
<evidence type="ECO:0000313" key="24">
    <source>
        <dbReference type="Proteomes" id="UP000019116"/>
    </source>
</evidence>
<feature type="chain" id="PRO_5043169919" description="non-specific serine/threonine protein kinase" evidence="21">
    <location>
        <begin position="22"/>
        <end position="934"/>
    </location>
</feature>
<dbReference type="SMR" id="A0A3B5YQV2"/>
<dbReference type="Gramene" id="TraesCS1B03G0080700.1">
    <property type="protein sequence ID" value="TraesCS1B03G0080700.1.CDS"/>
    <property type="gene ID" value="TraesCS1B03G0080700"/>
</dbReference>
<organism evidence="23">
    <name type="scientific">Triticum aestivum</name>
    <name type="common">Wheat</name>
    <dbReference type="NCBI Taxonomy" id="4565"/>
    <lineage>
        <taxon>Eukaryota</taxon>
        <taxon>Viridiplantae</taxon>
        <taxon>Streptophyta</taxon>
        <taxon>Embryophyta</taxon>
        <taxon>Tracheophyta</taxon>
        <taxon>Spermatophyta</taxon>
        <taxon>Magnoliopsida</taxon>
        <taxon>Liliopsida</taxon>
        <taxon>Poales</taxon>
        <taxon>Poaceae</taxon>
        <taxon>BOP clade</taxon>
        <taxon>Pooideae</taxon>
        <taxon>Triticodae</taxon>
        <taxon>Triticeae</taxon>
        <taxon>Triticinae</taxon>
        <taxon>Triticum</taxon>
    </lineage>
</organism>
<evidence type="ECO:0000256" key="6">
    <source>
        <dbReference type="ARBA" id="ARBA00022679"/>
    </source>
</evidence>
<dbReference type="SUPFAM" id="SSF56112">
    <property type="entry name" value="Protein kinase-like (PK-like)"/>
    <property type="match status" value="1"/>
</dbReference>
<keyword evidence="3" id="KW-0723">Serine/threonine-protein kinase</keyword>
<dbReference type="EnsemblPlants" id="TraesCS1B02G039800.1">
    <property type="protein sequence ID" value="TraesCS1B02G039800.1"/>
    <property type="gene ID" value="TraesCS1B02G039800"/>
</dbReference>
<evidence type="ECO:0000256" key="11">
    <source>
        <dbReference type="ARBA" id="ARBA00022777"/>
    </source>
</evidence>
<comment type="catalytic activity">
    <reaction evidence="17">
        <text>L-seryl-[protein] + ATP = O-phospho-L-seryl-[protein] + ADP + H(+)</text>
        <dbReference type="Rhea" id="RHEA:17989"/>
        <dbReference type="Rhea" id="RHEA-COMP:9863"/>
        <dbReference type="Rhea" id="RHEA-COMP:11604"/>
        <dbReference type="ChEBI" id="CHEBI:15378"/>
        <dbReference type="ChEBI" id="CHEBI:29999"/>
        <dbReference type="ChEBI" id="CHEBI:30616"/>
        <dbReference type="ChEBI" id="CHEBI:83421"/>
        <dbReference type="ChEBI" id="CHEBI:456216"/>
        <dbReference type="EC" id="2.7.11.1"/>
    </reaction>
</comment>
<evidence type="ECO:0000256" key="1">
    <source>
        <dbReference type="ARBA" id="ARBA00004162"/>
    </source>
</evidence>
<dbReference type="InterPro" id="IPR024788">
    <property type="entry name" value="Malectin-like_Carb-bd_dom"/>
</dbReference>
<keyword evidence="14 20" id="KW-0472">Membrane</keyword>
<evidence type="ECO:0000259" key="22">
    <source>
        <dbReference type="PROSITE" id="PS50011"/>
    </source>
</evidence>
<reference evidence="23" key="1">
    <citation type="submission" date="2018-08" db="EMBL/GenBank/DDBJ databases">
        <authorList>
            <person name="Rossello M."/>
        </authorList>
    </citation>
    <scope>NUCLEOTIDE SEQUENCE [LARGE SCALE GENOMIC DNA]</scope>
    <source>
        <strain evidence="23">cv. Chinese Spring</strain>
    </source>
</reference>
<keyword evidence="10 18" id="KW-0547">Nucleotide-binding</keyword>
<dbReference type="Proteomes" id="UP000019116">
    <property type="component" value="Chromosome 1B"/>
</dbReference>
<reference evidence="23" key="2">
    <citation type="submission" date="2018-10" db="UniProtKB">
        <authorList>
            <consortium name="EnsemblPlants"/>
        </authorList>
    </citation>
    <scope>IDENTIFICATION</scope>
</reference>
<evidence type="ECO:0000256" key="14">
    <source>
        <dbReference type="ARBA" id="ARBA00023136"/>
    </source>
</evidence>
<dbReference type="CDD" id="cd14066">
    <property type="entry name" value="STKc_IRAK"/>
    <property type="match status" value="1"/>
</dbReference>
<dbReference type="Gene3D" id="1.10.510.10">
    <property type="entry name" value="Transferase(Phosphotransferase) domain 1"/>
    <property type="match status" value="1"/>
</dbReference>
<keyword evidence="7 20" id="KW-0812">Transmembrane</keyword>
<dbReference type="PROSITE" id="PS00107">
    <property type="entry name" value="PROTEIN_KINASE_ATP"/>
    <property type="match status" value="1"/>
</dbReference>
<dbReference type="Gramene" id="TraesJAG1B03G00193220.1">
    <property type="protein sequence ID" value="TraesJAG1B03G00193220.1"/>
    <property type="gene ID" value="TraesJAG1B03G00193220"/>
</dbReference>
<dbReference type="SUPFAM" id="SSF52058">
    <property type="entry name" value="L domain-like"/>
    <property type="match status" value="1"/>
</dbReference>
<evidence type="ECO:0000256" key="19">
    <source>
        <dbReference type="SAM" id="MobiDB-lite"/>
    </source>
</evidence>
<dbReference type="EC" id="2.7.11.1" evidence="2"/>
<dbReference type="InterPro" id="IPR000719">
    <property type="entry name" value="Prot_kinase_dom"/>
</dbReference>
<evidence type="ECO:0000256" key="13">
    <source>
        <dbReference type="ARBA" id="ARBA00022989"/>
    </source>
</evidence>
<dbReference type="PaxDb" id="4565-Traes_1BS_C7BCFEFA4.1"/>
<proteinExistence type="predicted"/>
<evidence type="ECO:0000313" key="23">
    <source>
        <dbReference type="EnsemblPlants" id="TraesCS1B02G039800.1"/>
    </source>
</evidence>
<keyword evidence="4" id="KW-0597">Phosphoprotein</keyword>
<dbReference type="PROSITE" id="PS50011">
    <property type="entry name" value="PROTEIN_KINASE_DOM"/>
    <property type="match status" value="1"/>
</dbReference>
<dbReference type="Pfam" id="PF12819">
    <property type="entry name" value="Malectin_like"/>
    <property type="match status" value="1"/>
</dbReference>